<proteinExistence type="predicted"/>
<gene>
    <name evidence="2" type="ORF">EV695_3035</name>
</gene>
<dbReference type="SUPFAM" id="SSF110087">
    <property type="entry name" value="DR1885-like metal-binding protein"/>
    <property type="match status" value="1"/>
</dbReference>
<keyword evidence="3" id="KW-1185">Reference proteome</keyword>
<keyword evidence="1" id="KW-0732">Signal</keyword>
<dbReference type="PANTHER" id="PTHR36302">
    <property type="entry name" value="BLR7088 PROTEIN"/>
    <property type="match status" value="1"/>
</dbReference>
<dbReference type="InterPro" id="IPR036182">
    <property type="entry name" value="PCuAC_sf"/>
</dbReference>
<dbReference type="InterPro" id="IPR058248">
    <property type="entry name" value="Lxx211020-like"/>
</dbReference>
<dbReference type="Proteomes" id="UP000294887">
    <property type="component" value="Unassembled WGS sequence"/>
</dbReference>
<evidence type="ECO:0000313" key="3">
    <source>
        <dbReference type="Proteomes" id="UP000294887"/>
    </source>
</evidence>
<evidence type="ECO:0000256" key="1">
    <source>
        <dbReference type="SAM" id="SignalP"/>
    </source>
</evidence>
<dbReference type="Pfam" id="PF04314">
    <property type="entry name" value="PCuAC"/>
    <property type="match status" value="1"/>
</dbReference>
<dbReference type="AlphaFoldDB" id="A0A4R1EWB6"/>
<sequence length="177" mass="19368">MSRTYQLTLILLCSFVLNACDNSKPEAEVETKKEVKTETKSEKKTEAKAEMSAADSITIVDPYIRAMPPGQKVTAMFMTMENSSPSLQDLVSADTTASEHAELHEHKMIDGMMKMGQVEKISVEANGSAALKPGGYHIMLIGLKKDLQPGEMVDIKLTFKDGSSKTVKTEVKKIAVN</sequence>
<reference evidence="2 3" key="1">
    <citation type="submission" date="2019-03" db="EMBL/GenBank/DDBJ databases">
        <title>Genomic Encyclopedia of Type Strains, Phase IV (KMG-IV): sequencing the most valuable type-strain genomes for metagenomic binning, comparative biology and taxonomic classification.</title>
        <authorList>
            <person name="Goeker M."/>
        </authorList>
    </citation>
    <scope>NUCLEOTIDE SEQUENCE [LARGE SCALE GENOMIC DNA]</scope>
    <source>
        <strain evidence="2 3">DSM 24830</strain>
    </source>
</reference>
<dbReference type="InterPro" id="IPR007410">
    <property type="entry name" value="LpqE-like"/>
</dbReference>
<organism evidence="2 3">
    <name type="scientific">Cocleimonas flava</name>
    <dbReference type="NCBI Taxonomy" id="634765"/>
    <lineage>
        <taxon>Bacteria</taxon>
        <taxon>Pseudomonadati</taxon>
        <taxon>Pseudomonadota</taxon>
        <taxon>Gammaproteobacteria</taxon>
        <taxon>Thiotrichales</taxon>
        <taxon>Thiotrichaceae</taxon>
        <taxon>Cocleimonas</taxon>
    </lineage>
</organism>
<feature type="chain" id="PRO_5020931622" evidence="1">
    <location>
        <begin position="20"/>
        <end position="177"/>
    </location>
</feature>
<evidence type="ECO:0000313" key="2">
    <source>
        <dbReference type="EMBL" id="TCJ85070.1"/>
    </source>
</evidence>
<name>A0A4R1EWB6_9GAMM</name>
<dbReference type="RefSeq" id="WP_131906782.1">
    <property type="nucleotide sequence ID" value="NZ_BAAAFU010000001.1"/>
</dbReference>
<accession>A0A4R1EWB6</accession>
<feature type="signal peptide" evidence="1">
    <location>
        <begin position="1"/>
        <end position="19"/>
    </location>
</feature>
<protein>
    <submittedName>
        <fullName evidence="2">Copper(I)-binding protein</fullName>
    </submittedName>
</protein>
<dbReference type="EMBL" id="SMFQ01000004">
    <property type="protein sequence ID" value="TCJ85070.1"/>
    <property type="molecule type" value="Genomic_DNA"/>
</dbReference>
<comment type="caution">
    <text evidence="2">The sequence shown here is derived from an EMBL/GenBank/DDBJ whole genome shotgun (WGS) entry which is preliminary data.</text>
</comment>
<dbReference type="Gene3D" id="2.60.40.1890">
    <property type="entry name" value="PCu(A)C copper chaperone"/>
    <property type="match status" value="1"/>
</dbReference>
<dbReference type="PANTHER" id="PTHR36302:SF1">
    <property type="entry name" value="COPPER CHAPERONE PCU(A)C"/>
    <property type="match status" value="1"/>
</dbReference>
<dbReference type="OrthoDB" id="9796962at2"/>